<keyword evidence="4" id="KW-1185">Reference proteome</keyword>
<evidence type="ECO:0000313" key="4">
    <source>
        <dbReference type="Proteomes" id="UP000838756"/>
    </source>
</evidence>
<accession>A0A8S4S432</accession>
<sequence length="200" mass="22908">MKSTTHSDVERKEWMPCPKANTDFPGLAYLCPLNELIVAEENDNLHNLIGLKDIGYTIFNNQGQKVFLAVQKGKYKIEIRIYNCYGNEIIKVEKPYAWCLNKALIWAPPGNFVGSLHETRSCLKTYFIKNHVGEKVLKIKARAFRNNSGFSILSNNEKVGEVTTRWRYAVSFPIEMDVPVKCILLGACFLICWTKPLIFK</sequence>
<comment type="function">
    <text evidence="2">May mediate accelerated ATP-independent bidirectional transbilayer migration of phospholipids upon binding calcium ions that results in a loss of phospholipid asymmetry in the plasma membrane.</text>
</comment>
<evidence type="ECO:0000256" key="1">
    <source>
        <dbReference type="ARBA" id="ARBA00005350"/>
    </source>
</evidence>
<dbReference type="InterPro" id="IPR005552">
    <property type="entry name" value="Scramblase"/>
</dbReference>
<keyword evidence="2" id="KW-0564">Palmitate</keyword>
<dbReference type="GO" id="GO:0017128">
    <property type="term" value="F:phospholipid scramblase activity"/>
    <property type="evidence" value="ECO:0007669"/>
    <property type="project" value="InterPro"/>
</dbReference>
<dbReference type="AlphaFoldDB" id="A0A8S4S432"/>
<dbReference type="EMBL" id="CAKXAJ010025798">
    <property type="protein sequence ID" value="CAH2244060.1"/>
    <property type="molecule type" value="Genomic_DNA"/>
</dbReference>
<comment type="caution">
    <text evidence="3">The sequence shown here is derived from an EMBL/GenBank/DDBJ whole genome shotgun (WGS) entry which is preliminary data.</text>
</comment>
<dbReference type="Proteomes" id="UP000838756">
    <property type="component" value="Unassembled WGS sequence"/>
</dbReference>
<dbReference type="PANTHER" id="PTHR23248">
    <property type="entry name" value="PHOSPHOLIPID SCRAMBLASE-RELATED"/>
    <property type="match status" value="1"/>
</dbReference>
<dbReference type="Pfam" id="PF03803">
    <property type="entry name" value="Scramblase"/>
    <property type="match status" value="1"/>
</dbReference>
<keyword evidence="2" id="KW-0449">Lipoprotein</keyword>
<dbReference type="OrthoDB" id="191150at2759"/>
<organism evidence="3 4">
    <name type="scientific">Pararge aegeria aegeria</name>
    <dbReference type="NCBI Taxonomy" id="348720"/>
    <lineage>
        <taxon>Eukaryota</taxon>
        <taxon>Metazoa</taxon>
        <taxon>Ecdysozoa</taxon>
        <taxon>Arthropoda</taxon>
        <taxon>Hexapoda</taxon>
        <taxon>Insecta</taxon>
        <taxon>Pterygota</taxon>
        <taxon>Neoptera</taxon>
        <taxon>Endopterygota</taxon>
        <taxon>Lepidoptera</taxon>
        <taxon>Glossata</taxon>
        <taxon>Ditrysia</taxon>
        <taxon>Papilionoidea</taxon>
        <taxon>Nymphalidae</taxon>
        <taxon>Satyrinae</taxon>
        <taxon>Satyrini</taxon>
        <taxon>Parargina</taxon>
        <taxon>Pararge</taxon>
    </lineage>
</organism>
<name>A0A8S4S432_9NEOP</name>
<gene>
    <name evidence="3" type="primary">jg18123</name>
    <name evidence="3" type="ORF">PAEG_LOCUS20068</name>
</gene>
<protein>
    <recommendedName>
        <fullName evidence="2">Phospholipid scramblase</fullName>
    </recommendedName>
</protein>
<comment type="similarity">
    <text evidence="1 2">Belongs to the phospholipid scramblase family.</text>
</comment>
<dbReference type="PANTHER" id="PTHR23248:SF9">
    <property type="entry name" value="PHOSPHOLIPID SCRAMBLASE"/>
    <property type="match status" value="1"/>
</dbReference>
<reference evidence="3" key="1">
    <citation type="submission" date="2022-03" db="EMBL/GenBank/DDBJ databases">
        <authorList>
            <person name="Lindestad O."/>
        </authorList>
    </citation>
    <scope>NUCLEOTIDE SEQUENCE</scope>
</reference>
<evidence type="ECO:0000313" key="3">
    <source>
        <dbReference type="EMBL" id="CAH2244060.1"/>
    </source>
</evidence>
<proteinExistence type="inferred from homology"/>
<keyword evidence="2" id="KW-0106">Calcium</keyword>
<evidence type="ECO:0000256" key="2">
    <source>
        <dbReference type="RuleBase" id="RU363116"/>
    </source>
</evidence>
<dbReference type="GO" id="GO:0005886">
    <property type="term" value="C:plasma membrane"/>
    <property type="evidence" value="ECO:0007669"/>
    <property type="project" value="TreeGrafter"/>
</dbReference>
<comment type="cofactor">
    <cofactor evidence="2">
        <name>Ca(2+)</name>
        <dbReference type="ChEBI" id="CHEBI:29108"/>
    </cofactor>
</comment>